<dbReference type="FunFam" id="3.40.50.300:FF:000433">
    <property type="entry name" value="Estrogen sulfotransferase"/>
    <property type="match status" value="1"/>
</dbReference>
<comment type="subcellular location">
    <subcellularLocation>
        <location evidence="1">Cytoplasm</location>
    </subcellularLocation>
</comment>
<dbReference type="SUPFAM" id="SSF52540">
    <property type="entry name" value="P-loop containing nucleoside triphosphate hydrolases"/>
    <property type="match status" value="1"/>
</dbReference>
<keyword evidence="4 5" id="KW-0808">Transferase</keyword>
<dbReference type="GO" id="GO:0008146">
    <property type="term" value="F:sulfotransferase activity"/>
    <property type="evidence" value="ECO:0007669"/>
    <property type="project" value="InterPro"/>
</dbReference>
<dbReference type="Pfam" id="PF00685">
    <property type="entry name" value="Sulfotransfer_1"/>
    <property type="match status" value="1"/>
</dbReference>
<evidence type="ECO:0000256" key="1">
    <source>
        <dbReference type="ARBA" id="ARBA00004496"/>
    </source>
</evidence>
<evidence type="ECO:0000256" key="3">
    <source>
        <dbReference type="ARBA" id="ARBA00022490"/>
    </source>
</evidence>
<dbReference type="AlphaFoldDB" id="K4G0F1"/>
<evidence type="ECO:0000256" key="5">
    <source>
        <dbReference type="RuleBase" id="RU361155"/>
    </source>
</evidence>
<comment type="similarity">
    <text evidence="2 5">Belongs to the sulfotransferase 1 family.</text>
</comment>
<keyword evidence="3" id="KW-0963">Cytoplasm</keyword>
<sequence>MAENITTKTDFQEFLHNGIRFVSPIHSVEQLDWANEYKVLQDDVFIITYPKSGTTWMQQVASLILGNNDIDSVKNKSVYERAPWVEDCLFQRRLDSQTEPQLLTTHLNYQMSPNALKHNVGKVIYVARNPKDVIVSSYYFHTYSQFLKTPENFEQFLKQFVEGNVLYGPWFDHVRDWYSHKDEPNMLFVTFEEMFKDVRGVIEKVANFLGKQLDGKSVDSIISCCTFKSMKENPATNYQWVSRTIFDHNRGTFLRKGTVGDWKNHFLVAQNEWFDSICKERMADIPVKFYWDIPDLLSS</sequence>
<evidence type="ECO:0000256" key="2">
    <source>
        <dbReference type="ARBA" id="ARBA00005771"/>
    </source>
</evidence>
<protein>
    <recommendedName>
        <fullName evidence="5">Sulfotransferase</fullName>
        <ecNumber evidence="5">2.8.2.-</ecNumber>
    </recommendedName>
</protein>
<dbReference type="InterPro" id="IPR027417">
    <property type="entry name" value="P-loop_NTPase"/>
</dbReference>
<dbReference type="GO" id="GO:0005737">
    <property type="term" value="C:cytoplasm"/>
    <property type="evidence" value="ECO:0007669"/>
    <property type="project" value="UniProtKB-SubCell"/>
</dbReference>
<dbReference type="PANTHER" id="PTHR11783">
    <property type="entry name" value="SULFOTRANSFERASE SULT"/>
    <property type="match status" value="1"/>
</dbReference>
<dbReference type="EC" id="2.8.2.-" evidence="5"/>
<name>K4G0F1_CALMI</name>
<evidence type="ECO:0000313" key="7">
    <source>
        <dbReference type="EMBL" id="AFK11156.1"/>
    </source>
</evidence>
<organism evidence="7">
    <name type="scientific">Callorhinchus milii</name>
    <name type="common">Ghost shark</name>
    <dbReference type="NCBI Taxonomy" id="7868"/>
    <lineage>
        <taxon>Eukaryota</taxon>
        <taxon>Metazoa</taxon>
        <taxon>Chordata</taxon>
        <taxon>Craniata</taxon>
        <taxon>Vertebrata</taxon>
        <taxon>Chondrichthyes</taxon>
        <taxon>Holocephali</taxon>
        <taxon>Chimaeriformes</taxon>
        <taxon>Callorhinchidae</taxon>
        <taxon>Callorhinchus</taxon>
    </lineage>
</organism>
<evidence type="ECO:0000256" key="4">
    <source>
        <dbReference type="ARBA" id="ARBA00022679"/>
    </source>
</evidence>
<accession>K4G0F1</accession>
<evidence type="ECO:0000259" key="6">
    <source>
        <dbReference type="Pfam" id="PF00685"/>
    </source>
</evidence>
<dbReference type="InterPro" id="IPR000863">
    <property type="entry name" value="Sulfotransferase_dom"/>
</dbReference>
<dbReference type="Gene3D" id="3.40.50.300">
    <property type="entry name" value="P-loop containing nucleotide triphosphate hydrolases"/>
    <property type="match status" value="1"/>
</dbReference>
<proteinExistence type="evidence at transcript level"/>
<reference evidence="7" key="1">
    <citation type="journal article" date="2012" name="PLoS ONE">
        <title>Sequencing and Analysis of Full-Length cDNAs, 5'-ESTs and 3'-ESTs from a Cartilaginous Fish, the Elephant Shark (Callorhinchus milii).</title>
        <authorList>
            <person name="Tan Y.Y."/>
            <person name="Kodzius R."/>
            <person name="Tay B.H."/>
            <person name="Tay A."/>
            <person name="Brenner S."/>
            <person name="Venkatesh B."/>
        </authorList>
    </citation>
    <scope>NUCLEOTIDE SEQUENCE</scope>
    <source>
        <tissue evidence="7">Kidney</tissue>
    </source>
</reference>
<feature type="domain" description="Sulfotransferase" evidence="6">
    <location>
        <begin position="41"/>
        <end position="285"/>
    </location>
</feature>
<dbReference type="EMBL" id="JX052928">
    <property type="protein sequence ID" value="AFK11156.1"/>
    <property type="molecule type" value="mRNA"/>
</dbReference>